<name>A0A1Y1WRI8_9FUNG</name>
<dbReference type="Proteomes" id="UP000193944">
    <property type="component" value="Unassembled WGS sequence"/>
</dbReference>
<reference evidence="2 3" key="1">
    <citation type="submission" date="2016-08" db="EMBL/GenBank/DDBJ databases">
        <title>A Parts List for Fungal Cellulosomes Revealed by Comparative Genomics.</title>
        <authorList>
            <consortium name="DOE Joint Genome Institute"/>
            <person name="Haitjema C.H."/>
            <person name="Gilmore S.P."/>
            <person name="Henske J.K."/>
            <person name="Solomon K.V."/>
            <person name="De Groot R."/>
            <person name="Kuo A."/>
            <person name="Mondo S.J."/>
            <person name="Salamov A.A."/>
            <person name="Labutti K."/>
            <person name="Zhao Z."/>
            <person name="Chiniquy J."/>
            <person name="Barry K."/>
            <person name="Brewer H.M."/>
            <person name="Purvine S.O."/>
            <person name="Wright A.T."/>
            <person name="Boxma B."/>
            <person name="Van Alen T."/>
            <person name="Hackstein J.H."/>
            <person name="Baker S.E."/>
            <person name="Grigoriev I.V."/>
            <person name="O'Malley M.A."/>
        </authorList>
    </citation>
    <scope>NUCLEOTIDE SEQUENCE [LARGE SCALE GENOMIC DNA]</scope>
    <source>
        <strain evidence="2 3">S4</strain>
    </source>
</reference>
<evidence type="ECO:0000313" key="2">
    <source>
        <dbReference type="EMBL" id="ORX76149.1"/>
    </source>
</evidence>
<dbReference type="AlphaFoldDB" id="A0A1Y1WRI8"/>
<organism evidence="2 3">
    <name type="scientific">Anaeromyces robustus</name>
    <dbReference type="NCBI Taxonomy" id="1754192"/>
    <lineage>
        <taxon>Eukaryota</taxon>
        <taxon>Fungi</taxon>
        <taxon>Fungi incertae sedis</taxon>
        <taxon>Chytridiomycota</taxon>
        <taxon>Chytridiomycota incertae sedis</taxon>
        <taxon>Neocallimastigomycetes</taxon>
        <taxon>Neocallimastigales</taxon>
        <taxon>Neocallimastigaceae</taxon>
        <taxon>Anaeromyces</taxon>
    </lineage>
</organism>
<keyword evidence="3" id="KW-1185">Reference proteome</keyword>
<accession>A0A1Y1WRI8</accession>
<evidence type="ECO:0000256" key="1">
    <source>
        <dbReference type="SAM" id="SignalP"/>
    </source>
</evidence>
<reference evidence="2 3" key="2">
    <citation type="submission" date="2016-08" db="EMBL/GenBank/DDBJ databases">
        <title>Pervasive Adenine N6-methylation of Active Genes in Fungi.</title>
        <authorList>
            <consortium name="DOE Joint Genome Institute"/>
            <person name="Mondo S.J."/>
            <person name="Dannebaum R.O."/>
            <person name="Kuo R.C."/>
            <person name="Labutti K."/>
            <person name="Haridas S."/>
            <person name="Kuo A."/>
            <person name="Salamov A."/>
            <person name="Ahrendt S.R."/>
            <person name="Lipzen A."/>
            <person name="Sullivan W."/>
            <person name="Andreopoulos W.B."/>
            <person name="Clum A."/>
            <person name="Lindquist E."/>
            <person name="Daum C."/>
            <person name="Ramamoorthy G.K."/>
            <person name="Gryganskyi A."/>
            <person name="Culley D."/>
            <person name="Magnuson J.K."/>
            <person name="James T.Y."/>
            <person name="O'Malley M.A."/>
            <person name="Stajich J.E."/>
            <person name="Spatafora J.W."/>
            <person name="Visel A."/>
            <person name="Grigoriev I.V."/>
        </authorList>
    </citation>
    <scope>NUCLEOTIDE SEQUENCE [LARGE SCALE GENOMIC DNA]</scope>
    <source>
        <strain evidence="2 3">S4</strain>
    </source>
</reference>
<feature type="signal peptide" evidence="1">
    <location>
        <begin position="1"/>
        <end position="24"/>
    </location>
</feature>
<feature type="chain" id="PRO_5012010980" description="Scaffoldin" evidence="1">
    <location>
        <begin position="25"/>
        <end position="723"/>
    </location>
</feature>
<evidence type="ECO:0000313" key="3">
    <source>
        <dbReference type="Proteomes" id="UP000193944"/>
    </source>
</evidence>
<protein>
    <recommendedName>
        <fullName evidence="4">Scaffoldin</fullName>
    </recommendedName>
</protein>
<sequence length="723" mass="81595">MINFKNKRFSIFLFLSYLFSLVFAGIELPNCPSDDQYNLMYMYDCSNKSFGEFNVTNYCIRGSILYVFGDNGIPVCGHYFKNYYNIVEVKNSDIKDVTLSTNDLTIDYSLDNIGIVICNFYYNVFTCGQTTGIVRDKTLNYYNIYKNSTTVNEKAKSYRSSCYTGPGKVITKNKQVEFCVTKDYSVPISALTAGYYMMDGTDDKESPFATPQKNNVLIRFYQDIAFLDYVDYITDYYLNYETRELTDDFEIGTFYEKLYSCGSGVCSEGKYSIVESTSTFMYKSDKSTKWVYHGRLYKFEKNKKGLVYIYILNETGVMAFTFDSDDVGIKVEDNDFTSGLVLTPQNINTAYLFYCQNGDCTQTYGYLKYKSSTNSISVVECTDNCSYANMNYNSCVSGGFAYYDTSSQSMKLCVVDKSGNINSIDIKGNGHQYGFNYDTKSGLYNLFESDKMGNIVAYSKGSGIIMKDINGDSVNDVVMCEGSDDSSAYCNLINGFKGYAVNMAAEDANELIHCNDELVCDVVKKDNGYFMNNQNQLIKCSEGVCKLDVSYVSYCDNGEVINSGSYKSPTLCAYGKIIPLITNTNNVYNYNDYNYYIIDKIDTKYTYPNVVQGNDTIIIRSDQYAVIQVTTGEDGFCFDVSTKKISSDSTCDSIELKKYYCASICTSCTNEKKKKVKYVENQNNPSSCTNFIEDSLLNSGALSNYKIKLSFIIAGIVSLILML</sequence>
<gene>
    <name evidence="2" type="ORF">BCR32DRAFT_271456</name>
</gene>
<dbReference type="EMBL" id="MCFG01000315">
    <property type="protein sequence ID" value="ORX76149.1"/>
    <property type="molecule type" value="Genomic_DNA"/>
</dbReference>
<comment type="caution">
    <text evidence="2">The sequence shown here is derived from an EMBL/GenBank/DDBJ whole genome shotgun (WGS) entry which is preliminary data.</text>
</comment>
<keyword evidence="1" id="KW-0732">Signal</keyword>
<evidence type="ECO:0008006" key="4">
    <source>
        <dbReference type="Google" id="ProtNLM"/>
    </source>
</evidence>
<proteinExistence type="predicted"/>
<dbReference type="OrthoDB" id="10570534at2759"/>